<feature type="compositionally biased region" description="Polar residues" evidence="1">
    <location>
        <begin position="60"/>
        <end position="75"/>
    </location>
</feature>
<sequence>MNPKLEIQIILEVATSITDLANKEGWSEEELAKAVNLLHSELEKTINSITISNVLHPKGDSSNIEPSGISESPNN</sequence>
<evidence type="ECO:0000256" key="1">
    <source>
        <dbReference type="SAM" id="MobiDB-lite"/>
    </source>
</evidence>
<organism evidence="2 3">
    <name type="scientific">Heyndrickxia sporothermodurans</name>
    <dbReference type="NCBI Taxonomy" id="46224"/>
    <lineage>
        <taxon>Bacteria</taxon>
        <taxon>Bacillati</taxon>
        <taxon>Bacillota</taxon>
        <taxon>Bacilli</taxon>
        <taxon>Bacillales</taxon>
        <taxon>Bacillaceae</taxon>
        <taxon>Heyndrickxia</taxon>
    </lineage>
</organism>
<dbReference type="STRING" id="46224.B4102_3401"/>
<name>A0A150KTM4_9BACI</name>
<gene>
    <name evidence="2" type="ORF">B4102_3401</name>
</gene>
<evidence type="ECO:0000313" key="2">
    <source>
        <dbReference type="EMBL" id="KYD03483.1"/>
    </source>
</evidence>
<dbReference type="PATRIC" id="fig|46224.3.peg.3542"/>
<evidence type="ECO:0000313" key="3">
    <source>
        <dbReference type="Proteomes" id="UP000075666"/>
    </source>
</evidence>
<reference evidence="2 3" key="1">
    <citation type="submission" date="2016-01" db="EMBL/GenBank/DDBJ databases">
        <title>Genome Sequences of Twelve Sporeforming Bacillus Species Isolated from Foods.</title>
        <authorList>
            <person name="Berendsen E.M."/>
            <person name="Wells-Bennik M.H."/>
            <person name="Krawcyk A.O."/>
            <person name="De Jong A."/>
            <person name="Holsappel S."/>
            <person name="Eijlander R.T."/>
            <person name="Kuipers O.P."/>
        </authorList>
    </citation>
    <scope>NUCLEOTIDE SEQUENCE [LARGE SCALE GENOMIC DNA]</scope>
    <source>
        <strain evidence="2 3">B4102</strain>
    </source>
</reference>
<accession>A0A150KTM4</accession>
<protein>
    <submittedName>
        <fullName evidence="2">Uncharacterized protein</fullName>
    </submittedName>
</protein>
<dbReference type="AlphaFoldDB" id="A0A150KTM4"/>
<dbReference type="Proteomes" id="UP000075666">
    <property type="component" value="Unassembled WGS sequence"/>
</dbReference>
<proteinExistence type="predicted"/>
<feature type="region of interest" description="Disordered" evidence="1">
    <location>
        <begin position="55"/>
        <end position="75"/>
    </location>
</feature>
<dbReference type="EMBL" id="LQYN01000069">
    <property type="protein sequence ID" value="KYD03483.1"/>
    <property type="molecule type" value="Genomic_DNA"/>
</dbReference>
<keyword evidence="3" id="KW-1185">Reference proteome</keyword>
<comment type="caution">
    <text evidence="2">The sequence shown here is derived from an EMBL/GenBank/DDBJ whole genome shotgun (WGS) entry which is preliminary data.</text>
</comment>
<dbReference type="RefSeq" id="WP_066232486.1">
    <property type="nucleotide sequence ID" value="NZ_LQYN01000069.1"/>
</dbReference>